<sequence length="755" mass="81849">MTQHYRSFFHFLLMVGLFGLLPGMVKATHIVGGEIELQYLGAGRNFTHRVNLNLYFDQLTGNPGAEDATVVLGVFRKRDNVFLSGLELPRTGSSLIASTLPNCTQASQSTRVIRYGLDVTLNPQAFNDPGGYYITWERCCRNGGITNIVAPGDAASTFYLEFPAIAATTPALYNSSPVFKAPKGDYICLNRPFVFDFSATDADGDSLVYSMATPYNGFSDRNNPIPGIGTQLIAPRFFPGPYPSVGWNTGYSATNAIPGNVPLRVDPKTGILSVTANRAGLFVFSVEVVEYRRGIAIGRVRRDYQLQAIDCPTNDAPVLLMKAQGASSFYKEGTILTLNDTDNVCLNLFVTDPNANQRISITNGSGSLAGLAITPGVLVSTTGRDTTSAQFCFDACSLYNNGNPVTLRIQATDDACPQGLTTTLNVLVRVNATPATKPAASTDLRSAQTTVTVGTSLTFNGIGKDSQNGAVTIEAVGRGFSLASAGMTFSPKSGTGTVASVFTWKPNCTQATQTEYVVDFIAINKRCSIERRDTTTVRLVARGVSSQPPSIRTSLPGRVVEVLVSPSDTTSGGVRFTVFGNDPDKTDTLFLTGLGRGFNLASTGMLFTNKTGSPELQSPFAWQATCATLQGKNEATFTLDFANTDRSCQPKNTDTTSVVLKLRTPEINYEEMKIPNTITPNNDGKNDYFALLNVPIENCSERFERVSVYNRWGKSVFDSTDRTFRWYAPDYPAGVYYYTVVFGKQTYKGMLTIMR</sequence>
<dbReference type="EMBL" id="WAEL01000004">
    <property type="protein sequence ID" value="NID11079.1"/>
    <property type="molecule type" value="Genomic_DNA"/>
</dbReference>
<gene>
    <name evidence="1" type="ORF">F7231_12940</name>
</gene>
<name>A0ABX0QF78_9BACT</name>
<protein>
    <submittedName>
        <fullName evidence="1">Gliding motility-associated C-terminal domain-containing protein</fullName>
    </submittedName>
</protein>
<accession>A0ABX0QF78</accession>
<dbReference type="Pfam" id="PF13585">
    <property type="entry name" value="CHU_C"/>
    <property type="match status" value="1"/>
</dbReference>
<comment type="caution">
    <text evidence="1">The sequence shown here is derived from an EMBL/GenBank/DDBJ whole genome shotgun (WGS) entry which is preliminary data.</text>
</comment>
<proteinExistence type="predicted"/>
<reference evidence="1" key="1">
    <citation type="submission" date="2024-05" db="EMBL/GenBank/DDBJ databases">
        <authorList>
            <person name="Jung D.-H."/>
        </authorList>
    </citation>
    <scope>NUCLEOTIDE SEQUENCE</scope>
    <source>
        <strain evidence="1">JA-25</strain>
    </source>
</reference>
<dbReference type="Proteomes" id="UP000606008">
    <property type="component" value="Unassembled WGS sequence"/>
</dbReference>
<evidence type="ECO:0000313" key="1">
    <source>
        <dbReference type="EMBL" id="NID11079.1"/>
    </source>
</evidence>
<dbReference type="RefSeq" id="WP_166692196.1">
    <property type="nucleotide sequence ID" value="NZ_WAEL01000004.1"/>
</dbReference>
<evidence type="ECO:0000313" key="2">
    <source>
        <dbReference type="Proteomes" id="UP000606008"/>
    </source>
</evidence>
<organism evidence="1 2">
    <name type="scientific">Fibrivirga algicola</name>
    <dbReference type="NCBI Taxonomy" id="2950420"/>
    <lineage>
        <taxon>Bacteria</taxon>
        <taxon>Pseudomonadati</taxon>
        <taxon>Bacteroidota</taxon>
        <taxon>Cytophagia</taxon>
        <taxon>Cytophagales</taxon>
        <taxon>Spirosomataceae</taxon>
        <taxon>Fibrivirga</taxon>
    </lineage>
</organism>
<keyword evidence="2" id="KW-1185">Reference proteome</keyword>